<dbReference type="Proteomes" id="UP000054908">
    <property type="component" value="Unassembled WGS sequence"/>
</dbReference>
<gene>
    <name evidence="1" type="ORF">Lmac_2064</name>
</gene>
<reference evidence="1 2" key="1">
    <citation type="submission" date="2015-11" db="EMBL/GenBank/DDBJ databases">
        <title>Genomic analysis of 38 Legionella species identifies large and diverse effector repertoires.</title>
        <authorList>
            <person name="Burstein D."/>
            <person name="Amaro F."/>
            <person name="Zusman T."/>
            <person name="Lifshitz Z."/>
            <person name="Cohen O."/>
            <person name="Gilbert J.A."/>
            <person name="Pupko T."/>
            <person name="Shuman H.A."/>
            <person name="Segal G."/>
        </authorList>
    </citation>
    <scope>NUCLEOTIDE SEQUENCE [LARGE SCALE GENOMIC DNA]</scope>
    <source>
        <strain evidence="1 2">PX-1-G2-E2</strain>
    </source>
</reference>
<organism evidence="1 2">
    <name type="scientific">Legionella maceachernii</name>
    <dbReference type="NCBI Taxonomy" id="466"/>
    <lineage>
        <taxon>Bacteria</taxon>
        <taxon>Pseudomonadati</taxon>
        <taxon>Pseudomonadota</taxon>
        <taxon>Gammaproteobacteria</taxon>
        <taxon>Legionellales</taxon>
        <taxon>Legionellaceae</taxon>
        <taxon>Legionella</taxon>
    </lineage>
</organism>
<name>A0A0W0VYV0_9GAMM</name>
<dbReference type="SUPFAM" id="SSF140860">
    <property type="entry name" value="Pseudo ankyrin repeat-like"/>
    <property type="match status" value="1"/>
</dbReference>
<keyword evidence="2" id="KW-1185">Reference proteome</keyword>
<protein>
    <submittedName>
        <fullName evidence="1">Ankyrin repeat protein</fullName>
    </submittedName>
</protein>
<accession>A0A0W0VYV0</accession>
<evidence type="ECO:0000313" key="2">
    <source>
        <dbReference type="Proteomes" id="UP000054908"/>
    </source>
</evidence>
<dbReference type="PATRIC" id="fig|466.6.peg.2189"/>
<sequence length="776" mass="89542">MLYLFGSMKEKHPEAQKIPEWTSMFVFDSFLTDEEEKIMDARMKGAFSDVIYPLLPEEDPLKSLLYVAYAHPEITDEELISGARKMHIPERQIAKAGMILGRPHLYRTAVLEQEQLCGIIKENDFLVMFLATLSSNRPLLDDLAGFLNTERIWEMIKADDYRILFWNNSDARQAILDHLFNLFSSFDLFNRIAADNYKLLLLASAKDRDLRILNRLFSTPKSQPTQEIVNVLAINQYQLFAVAAINSNTIIFFYLLSLLPTTEIFQMIVADDFQIFRRAAEKGHLDIIRLFMNQVDSEIRRKMFASDNFSAFRSAVRKANFELFELALEAVDEPAQKDSMLQHGLQEGFSETFVVGNYFRMMERLVRTAPQHINLLRIDSLPWWNSNNESLQFLHYLIGLLSNQLPEFLATRKETKQLVNLQIPLPDTDCLYQVKYNEYPERVLTISYGGGLVPVNHELNVNTLNRTFSINNSLVNPISYESRETLPLCFMQSSIPLYAYDYRQSSLQAVSNLHVFNRDIIIPLMTGHPVTSHLELANRELQEECQPLTGGIPLKVGNHPIYKTKNKPNFRWLSELYDKFWQYNKDKITYQYAITPSRCHVRAHFVSTLLRFYGVDSVKVLKFWDKKSCSVYGDEEDWGFHCAVMIIDSNNDKWIWDPWVGANSKLLSLSQWIDDKNAPVPSEVWVHNRGVLTCSILDRSTGLIPNLAFDCTLGTKFRRFFQALCASAIPNPPEITPGLGKHPSRFFHSSQRSTASSSSNDERQDERQIVLYRGCT</sequence>
<dbReference type="InterPro" id="IPR036770">
    <property type="entry name" value="Ankyrin_rpt-contain_sf"/>
</dbReference>
<dbReference type="EMBL" id="LNYL01000045">
    <property type="protein sequence ID" value="KTD25086.1"/>
    <property type="molecule type" value="Genomic_DNA"/>
</dbReference>
<comment type="caution">
    <text evidence="1">The sequence shown here is derived from an EMBL/GenBank/DDBJ whole genome shotgun (WGS) entry which is preliminary data.</text>
</comment>
<evidence type="ECO:0000313" key="1">
    <source>
        <dbReference type="EMBL" id="KTD25086.1"/>
    </source>
</evidence>
<dbReference type="Gene3D" id="3.10.620.30">
    <property type="match status" value="1"/>
</dbReference>
<proteinExistence type="predicted"/>
<dbReference type="Gene3D" id="1.25.40.20">
    <property type="entry name" value="Ankyrin repeat-containing domain"/>
    <property type="match status" value="1"/>
</dbReference>
<dbReference type="AlphaFoldDB" id="A0A0W0VYV0"/>
<dbReference type="RefSeq" id="WP_214608464.1">
    <property type="nucleotide sequence ID" value="NZ_UHIB01000001.1"/>
</dbReference>